<evidence type="ECO:0000313" key="3">
    <source>
        <dbReference type="Proteomes" id="UP000198287"/>
    </source>
</evidence>
<feature type="region of interest" description="Disordered" evidence="1">
    <location>
        <begin position="123"/>
        <end position="147"/>
    </location>
</feature>
<feature type="compositionally biased region" description="Basic and acidic residues" evidence="1">
    <location>
        <begin position="403"/>
        <end position="423"/>
    </location>
</feature>
<feature type="compositionally biased region" description="Polar residues" evidence="1">
    <location>
        <begin position="225"/>
        <end position="236"/>
    </location>
</feature>
<evidence type="ECO:0000256" key="1">
    <source>
        <dbReference type="SAM" id="MobiDB-lite"/>
    </source>
</evidence>
<keyword evidence="3" id="KW-1185">Reference proteome</keyword>
<feature type="region of interest" description="Disordered" evidence="1">
    <location>
        <begin position="470"/>
        <end position="506"/>
    </location>
</feature>
<feature type="compositionally biased region" description="Basic and acidic residues" evidence="1">
    <location>
        <begin position="134"/>
        <end position="147"/>
    </location>
</feature>
<evidence type="ECO:0000313" key="2">
    <source>
        <dbReference type="EMBL" id="OXA46331.1"/>
    </source>
</evidence>
<feature type="region of interest" description="Disordered" evidence="1">
    <location>
        <begin position="398"/>
        <end position="423"/>
    </location>
</feature>
<feature type="region of interest" description="Disordered" evidence="1">
    <location>
        <begin position="546"/>
        <end position="583"/>
    </location>
</feature>
<protein>
    <submittedName>
        <fullName evidence="2">Uncharacterized protein</fullName>
    </submittedName>
</protein>
<feature type="compositionally biased region" description="Basic residues" evidence="1">
    <location>
        <begin position="237"/>
        <end position="254"/>
    </location>
</feature>
<feature type="compositionally biased region" description="Basic and acidic residues" evidence="1">
    <location>
        <begin position="497"/>
        <end position="506"/>
    </location>
</feature>
<feature type="compositionally biased region" description="Polar residues" evidence="1">
    <location>
        <begin position="546"/>
        <end position="559"/>
    </location>
</feature>
<dbReference type="Proteomes" id="UP000198287">
    <property type="component" value="Unassembled WGS sequence"/>
</dbReference>
<proteinExistence type="predicted"/>
<organism evidence="2 3">
    <name type="scientific">Folsomia candida</name>
    <name type="common">Springtail</name>
    <dbReference type="NCBI Taxonomy" id="158441"/>
    <lineage>
        <taxon>Eukaryota</taxon>
        <taxon>Metazoa</taxon>
        <taxon>Ecdysozoa</taxon>
        <taxon>Arthropoda</taxon>
        <taxon>Hexapoda</taxon>
        <taxon>Collembola</taxon>
        <taxon>Entomobryomorpha</taxon>
        <taxon>Isotomoidea</taxon>
        <taxon>Isotomidae</taxon>
        <taxon>Proisotominae</taxon>
        <taxon>Folsomia</taxon>
    </lineage>
</organism>
<feature type="compositionally biased region" description="Low complexity" evidence="1">
    <location>
        <begin position="566"/>
        <end position="578"/>
    </location>
</feature>
<feature type="compositionally biased region" description="Polar residues" evidence="1">
    <location>
        <begin position="470"/>
        <end position="496"/>
    </location>
</feature>
<feature type="region of interest" description="Disordered" evidence="1">
    <location>
        <begin position="224"/>
        <end position="256"/>
    </location>
</feature>
<gene>
    <name evidence="2" type="ORF">Fcan01_18572</name>
</gene>
<comment type="caution">
    <text evidence="2">The sequence shown here is derived from an EMBL/GenBank/DDBJ whole genome shotgun (WGS) entry which is preliminary data.</text>
</comment>
<accession>A0A226DNY8</accession>
<reference evidence="2 3" key="1">
    <citation type="submission" date="2015-12" db="EMBL/GenBank/DDBJ databases">
        <title>The genome of Folsomia candida.</title>
        <authorList>
            <person name="Faddeeva A."/>
            <person name="Derks M.F."/>
            <person name="Anvar Y."/>
            <person name="Smit S."/>
            <person name="Van Straalen N."/>
            <person name="Roelofs D."/>
        </authorList>
    </citation>
    <scope>NUCLEOTIDE SEQUENCE [LARGE SCALE GENOMIC DNA]</scope>
    <source>
        <strain evidence="2 3">VU population</strain>
        <tissue evidence="2">Whole body</tissue>
    </source>
</reference>
<dbReference type="AlphaFoldDB" id="A0A226DNY8"/>
<feature type="region of interest" description="Disordered" evidence="1">
    <location>
        <begin position="1"/>
        <end position="51"/>
    </location>
</feature>
<feature type="region of interest" description="Disordered" evidence="1">
    <location>
        <begin position="324"/>
        <end position="380"/>
    </location>
</feature>
<feature type="region of interest" description="Disordered" evidence="1">
    <location>
        <begin position="83"/>
        <end position="102"/>
    </location>
</feature>
<dbReference type="EMBL" id="LNIX01000015">
    <property type="protein sequence ID" value="OXA46331.1"/>
    <property type="molecule type" value="Genomic_DNA"/>
</dbReference>
<name>A0A226DNY8_FOLCA</name>
<sequence>MKSNNKMNEKNLMDKPPIMTRPAPSPVGGRGPRKTVAPRPSPPPPLEGPFIQQRAPLHEDIQTYKPGWSIPKLRVEDIGRSSSNRGLQILPPRKKSSANPVANTDMLGQFDKFVANPSPMITEKRSSQLRQKLRHETKEKLADSKMEKEMDKMRNKFFGEISSELGFGYEQTSPDTNSKRPVAPQLSAIRLAPAETDSWSVISSKMTKSLKDWATDAQKAENREWVQSSASGNLLNKKTHRGTRTIRPRSKSKTRAALPAGTLREYLDMGTGRSARRVVNSEDKLAIISRGFRKTLEPIASRDIRSLIQTPPENVMEKLSLEHDSALERSPRSSHQPAKNTEVKTGGDAVSSSHATRKKTRVNNNAQSHEIPRGRSGSQNLAGLMNFQSLLEIQSANEGLPSSKERVAKQTKPDSQKRKSLPEMKQKLLLSGTEMHGTLQRSVKSIDQAAKIAQNLGNLMSKVAMQNAAKSNNDASLDQQKSLKSTSTMSSPAESQKSIDPELKDLLHRNPYAPLTEEIRRRADRLADVVEQAERNLKLHGAAFGITSSPKIRSHGNSPRKNDQKTTSTSMTTTSSGTDFGLQTESPRIIKGTIEPPGAEFEFVSDMSYTDQLMLKKLRGLKSSWGES</sequence>